<dbReference type="PANTHER" id="PTHR24171">
    <property type="entry name" value="ANKYRIN REPEAT DOMAIN-CONTAINING PROTEIN 39-RELATED"/>
    <property type="match status" value="1"/>
</dbReference>
<dbReference type="SUPFAM" id="SSF48403">
    <property type="entry name" value="Ankyrin repeat"/>
    <property type="match status" value="1"/>
</dbReference>
<dbReference type="OrthoDB" id="7390289at2"/>
<dbReference type="Pfam" id="PF12796">
    <property type="entry name" value="Ank_2"/>
    <property type="match status" value="1"/>
</dbReference>
<dbReference type="Pfam" id="PF00023">
    <property type="entry name" value="Ank"/>
    <property type="match status" value="1"/>
</dbReference>
<accession>A0A845ATC4</accession>
<dbReference type="EMBL" id="WTYE01000001">
    <property type="protein sequence ID" value="MXP31372.1"/>
    <property type="molecule type" value="Genomic_DNA"/>
</dbReference>
<comment type="caution">
    <text evidence="5">The sequence shown here is derived from an EMBL/GenBank/DDBJ whole genome shotgun (WGS) entry which is preliminary data.</text>
</comment>
<evidence type="ECO:0000313" key="5">
    <source>
        <dbReference type="EMBL" id="MXP34132.1"/>
    </source>
</evidence>
<evidence type="ECO:0000256" key="2">
    <source>
        <dbReference type="ARBA" id="ARBA00023043"/>
    </source>
</evidence>
<dbReference type="EMBL" id="WTYE01000001">
    <property type="protein sequence ID" value="MXP34132.1"/>
    <property type="molecule type" value="Genomic_DNA"/>
</dbReference>
<evidence type="ECO:0000313" key="6">
    <source>
        <dbReference type="Proteomes" id="UP000446786"/>
    </source>
</evidence>
<feature type="repeat" description="ANK" evidence="3">
    <location>
        <begin position="39"/>
        <end position="71"/>
    </location>
</feature>
<evidence type="ECO:0000313" key="4">
    <source>
        <dbReference type="EMBL" id="MXP31372.1"/>
    </source>
</evidence>
<gene>
    <name evidence="4" type="ORF">GRI94_05985</name>
    <name evidence="5" type="ORF">GRI94_20075</name>
</gene>
<protein>
    <submittedName>
        <fullName evidence="5">Ankyrin repeat domain-containing protein</fullName>
    </submittedName>
</protein>
<organism evidence="5 6">
    <name type="scientific">Parerythrobacter jejuensis</name>
    <dbReference type="NCBI Taxonomy" id="795812"/>
    <lineage>
        <taxon>Bacteria</taxon>
        <taxon>Pseudomonadati</taxon>
        <taxon>Pseudomonadota</taxon>
        <taxon>Alphaproteobacteria</taxon>
        <taxon>Sphingomonadales</taxon>
        <taxon>Erythrobacteraceae</taxon>
        <taxon>Parerythrobacter</taxon>
    </lineage>
</organism>
<keyword evidence="6" id="KW-1185">Reference proteome</keyword>
<dbReference type="PANTHER" id="PTHR24171:SF9">
    <property type="entry name" value="ANKYRIN REPEAT DOMAIN-CONTAINING PROTEIN 39"/>
    <property type="match status" value="1"/>
</dbReference>
<dbReference type="SMART" id="SM00248">
    <property type="entry name" value="ANK"/>
    <property type="match status" value="3"/>
</dbReference>
<dbReference type="Gene3D" id="1.25.40.20">
    <property type="entry name" value="Ankyrin repeat-containing domain"/>
    <property type="match status" value="1"/>
</dbReference>
<evidence type="ECO:0000256" key="1">
    <source>
        <dbReference type="ARBA" id="ARBA00022737"/>
    </source>
</evidence>
<keyword evidence="2 3" id="KW-0040">ANK repeat</keyword>
<dbReference type="InterPro" id="IPR002110">
    <property type="entry name" value="Ankyrin_rpt"/>
</dbReference>
<feature type="repeat" description="ANK" evidence="3">
    <location>
        <begin position="105"/>
        <end position="137"/>
    </location>
</feature>
<dbReference type="Proteomes" id="UP000446786">
    <property type="component" value="Unassembled WGS sequence"/>
</dbReference>
<dbReference type="PROSITE" id="PS50088">
    <property type="entry name" value="ANK_REPEAT"/>
    <property type="match status" value="3"/>
</dbReference>
<sequence length="177" mass="19363">MFSEGYSFLEAVKDRDAEKVTTAVDTPGSTLINTRDIASGRTALHIVAERRDATWIRFLTQKGANPNVVDKKGISPLMISSNLGHLDGVEAFLDAGARVDDTNSLGETPLISATHRRDFEMIRLLLANGANPDRSDNSGRTARDYAEIIGSRRLMDEFTAADEARKGKETKSYGPSF</sequence>
<evidence type="ECO:0000256" key="3">
    <source>
        <dbReference type="PROSITE-ProRule" id="PRU00023"/>
    </source>
</evidence>
<proteinExistence type="predicted"/>
<dbReference type="PROSITE" id="PS50297">
    <property type="entry name" value="ANK_REP_REGION"/>
    <property type="match status" value="3"/>
</dbReference>
<feature type="repeat" description="ANK" evidence="3">
    <location>
        <begin position="72"/>
        <end position="104"/>
    </location>
</feature>
<reference evidence="5 6" key="1">
    <citation type="submission" date="2019-12" db="EMBL/GenBank/DDBJ databases">
        <title>Genomic-based taxomic classification of the family Erythrobacteraceae.</title>
        <authorList>
            <person name="Xu L."/>
        </authorList>
    </citation>
    <scope>NUCLEOTIDE SEQUENCE [LARGE SCALE GENOMIC DNA]</scope>
    <source>
        <strain evidence="5 6">JCM 16677</strain>
    </source>
</reference>
<dbReference type="InterPro" id="IPR036770">
    <property type="entry name" value="Ankyrin_rpt-contain_sf"/>
</dbReference>
<name>A0A845ATC4_9SPHN</name>
<dbReference type="AlphaFoldDB" id="A0A845ATC4"/>
<keyword evidence="1" id="KW-0677">Repeat</keyword>